<reference evidence="13" key="1">
    <citation type="submission" date="2025-08" db="UniProtKB">
        <authorList>
            <consortium name="RefSeq"/>
        </authorList>
    </citation>
    <scope>IDENTIFICATION</scope>
    <source>
        <tissue evidence="13">Testes</tissue>
    </source>
</reference>
<keyword evidence="9" id="KW-0732">Signal</keyword>
<gene>
    <name evidence="13" type="primary">LOC100377287</name>
</gene>
<dbReference type="InterPro" id="IPR029787">
    <property type="entry name" value="Nucleotide_cyclase"/>
</dbReference>
<dbReference type="CDD" id="cd07302">
    <property type="entry name" value="CHD"/>
    <property type="match status" value="1"/>
</dbReference>
<dbReference type="InterPro" id="IPR028082">
    <property type="entry name" value="Peripla_BP_I"/>
</dbReference>
<evidence type="ECO:0000256" key="8">
    <source>
        <dbReference type="ARBA" id="ARBA00023293"/>
    </source>
</evidence>
<dbReference type="EC" id="4.6.1.2" evidence="2"/>
<dbReference type="InterPro" id="IPR011009">
    <property type="entry name" value="Kinase-like_dom_sf"/>
</dbReference>
<accession>A0ABM0MPH8</accession>
<organism evidence="12 13">
    <name type="scientific">Saccoglossus kowalevskii</name>
    <name type="common">Acorn worm</name>
    <dbReference type="NCBI Taxonomy" id="10224"/>
    <lineage>
        <taxon>Eukaryota</taxon>
        <taxon>Metazoa</taxon>
        <taxon>Hemichordata</taxon>
        <taxon>Enteropneusta</taxon>
        <taxon>Harrimaniidae</taxon>
        <taxon>Saccoglossus</taxon>
    </lineage>
</organism>
<keyword evidence="3" id="KW-0812">Transmembrane</keyword>
<protein>
    <recommendedName>
        <fullName evidence="2">guanylate cyclase</fullName>
        <ecNumber evidence="2">4.6.1.2</ecNumber>
    </recommendedName>
</protein>
<dbReference type="Gene3D" id="1.10.510.10">
    <property type="entry name" value="Transferase(Phosphotransferase) domain 1"/>
    <property type="match status" value="1"/>
</dbReference>
<dbReference type="InterPro" id="IPR001054">
    <property type="entry name" value="A/G_cyclase"/>
</dbReference>
<sequence>MRSTSTVLKLALFVTFVACWSASAQSTNITVGFLIPMSDPNSLVDVNVGQDLPGAFDFAVDMVNKYVMGSDYQITYEWKDTYYETNMALMKIGDWWKAKYPAIVGPGTSCSYEARFASSLNIPLIDYLCEDESVEDKDIFTTYLRYNPPGKDLAYVIVKLMESYGWQRCSVINSDAPAYQSVANTLFRLFDEHGIEVTNKRSFPGDFDPDKHNVDFRAINLDWNIMLNAIAQTTRIYVFIGTVLQSRDFMITLKKRGLLADGLVQDGTSMVISTSMEHKFWGLAQYAKGSYTDAEDDTAFKAMKNLIIVESQIPSGDVSYYNGFVDAYLHRSETKFGTLPYGSRNSLRGFYLFDAMWQVGNAINRTIENGEDLYDGKTFISHLMGEKFSGLATALGLQWSRYTDEHGVTHSDIDVKSWRLYDSFHHLLFGRNYEEVITVGVDMAMLPAMRYTLDPETGDWIIDETALELGITWPTSNGEPPLDMPTCGFFNEHCPDVVTPAASAGSVVFVLCVTLIIVYFYSSVFHMTKLNIACYTFFFRRHKYEAELDSLVWKIDFEEVKLRGGQTTSRGGISIKSMMMSTLSIITNQEQQQIFAKTGTYRDLTCAIKPINKHHIDLTRSIRQELKMMRDMRHDNIAKFIGASVDRPHICILMEYCAKGSLQDILENDSIQLDNLFKASFIADLMKGMVYIHSSEIRSHGNLKSSNCVVNNRWMLKITDYGLHEIKKGQLEEDAGEYAYYSNLLWRAPEHLREGKAMTLGGSLKGDVYSFAMILQEIYTRAQPFHMNDEEPKGIVEKLIIGGNPPYRPDISDITEDVAPKCIIEAMQVCWAEDPLDRPSFLKIKEMLHPLQKGLKPNIMDNMIAIMERYSNQLEEIVDEKTSELRHEKTKVKSLLLRLLPQSIASQLIKGVSVLPQSYDMVSLFFSDICGFTALSAASTPIQVVNMLNDMYTAFDAIISNYDVYKVETIGDAYMLVSGLPLKNGINHAGQIASTAWHLLGNIQSFKVRHMPDKVLEMRIGIHSGPCVAGVVGDTMPRYCLFGDTVQTGARYESNGKPMKVHVSPECKKVLDQIGGYDIEERGLVDMGGKVGEVTTYWMNGQDPSYKIEKAALPEQKTNE</sequence>
<evidence type="ECO:0000256" key="4">
    <source>
        <dbReference type="ARBA" id="ARBA00022741"/>
    </source>
</evidence>
<feature type="signal peptide" evidence="9">
    <location>
        <begin position="1"/>
        <end position="24"/>
    </location>
</feature>
<dbReference type="Pfam" id="PF01094">
    <property type="entry name" value="ANF_receptor"/>
    <property type="match status" value="1"/>
</dbReference>
<evidence type="ECO:0000256" key="2">
    <source>
        <dbReference type="ARBA" id="ARBA00012202"/>
    </source>
</evidence>
<evidence type="ECO:0000256" key="1">
    <source>
        <dbReference type="ARBA" id="ARBA00004167"/>
    </source>
</evidence>
<keyword evidence="6" id="KW-0472">Membrane</keyword>
<keyword evidence="12" id="KW-1185">Reference proteome</keyword>
<evidence type="ECO:0000259" key="11">
    <source>
        <dbReference type="PROSITE" id="PS50125"/>
    </source>
</evidence>
<dbReference type="Pfam" id="PF07714">
    <property type="entry name" value="PK_Tyr_Ser-Thr"/>
    <property type="match status" value="1"/>
</dbReference>
<feature type="domain" description="Guanylate cyclase" evidence="11">
    <location>
        <begin position="923"/>
        <end position="1053"/>
    </location>
</feature>
<dbReference type="SMART" id="SM00044">
    <property type="entry name" value="CYCc"/>
    <property type="match status" value="1"/>
</dbReference>
<evidence type="ECO:0000256" key="3">
    <source>
        <dbReference type="ARBA" id="ARBA00022692"/>
    </source>
</evidence>
<evidence type="ECO:0000256" key="9">
    <source>
        <dbReference type="SAM" id="SignalP"/>
    </source>
</evidence>
<evidence type="ECO:0000259" key="10">
    <source>
        <dbReference type="PROSITE" id="PS50011"/>
    </source>
</evidence>
<dbReference type="CDD" id="cd14042">
    <property type="entry name" value="PK_GC-A_B"/>
    <property type="match status" value="1"/>
</dbReference>
<keyword evidence="8" id="KW-0141">cGMP biosynthesis</keyword>
<keyword evidence="4" id="KW-0547">Nucleotide-binding</keyword>
<comment type="subcellular location">
    <subcellularLocation>
        <location evidence="1">Membrane</location>
        <topology evidence="1">Single-pass membrane protein</topology>
    </subcellularLocation>
</comment>
<evidence type="ECO:0000313" key="12">
    <source>
        <dbReference type="Proteomes" id="UP000694865"/>
    </source>
</evidence>
<proteinExistence type="predicted"/>
<evidence type="ECO:0000313" key="13">
    <source>
        <dbReference type="RefSeq" id="XP_006821919.1"/>
    </source>
</evidence>
<feature type="chain" id="PRO_5045743476" description="guanylate cyclase" evidence="9">
    <location>
        <begin position="25"/>
        <end position="1120"/>
    </location>
</feature>
<feature type="domain" description="Protein kinase" evidence="10">
    <location>
        <begin position="562"/>
        <end position="852"/>
    </location>
</feature>
<dbReference type="Pfam" id="PF00211">
    <property type="entry name" value="Guanylate_cyc"/>
    <property type="match status" value="1"/>
</dbReference>
<dbReference type="Gene3D" id="3.40.50.2300">
    <property type="match status" value="2"/>
</dbReference>
<keyword evidence="7" id="KW-0456">Lyase</keyword>
<dbReference type="GeneID" id="100377287"/>
<dbReference type="SUPFAM" id="SSF55073">
    <property type="entry name" value="Nucleotide cyclase"/>
    <property type="match status" value="1"/>
</dbReference>
<dbReference type="RefSeq" id="XP_006821919.1">
    <property type="nucleotide sequence ID" value="XM_006821856.1"/>
</dbReference>
<dbReference type="PANTHER" id="PTHR11920:SF335">
    <property type="entry name" value="GUANYLATE CYCLASE"/>
    <property type="match status" value="1"/>
</dbReference>
<evidence type="ECO:0000256" key="6">
    <source>
        <dbReference type="ARBA" id="ARBA00023136"/>
    </source>
</evidence>
<evidence type="ECO:0000256" key="5">
    <source>
        <dbReference type="ARBA" id="ARBA00022989"/>
    </source>
</evidence>
<evidence type="ECO:0000256" key="7">
    <source>
        <dbReference type="ARBA" id="ARBA00023239"/>
    </source>
</evidence>
<dbReference type="Proteomes" id="UP000694865">
    <property type="component" value="Unplaced"/>
</dbReference>
<dbReference type="InterPro" id="IPR050401">
    <property type="entry name" value="Cyclic_nucleotide_synthase"/>
</dbReference>
<dbReference type="SUPFAM" id="SSF56112">
    <property type="entry name" value="Protein kinase-like (PK-like)"/>
    <property type="match status" value="1"/>
</dbReference>
<dbReference type="InterPro" id="IPR000719">
    <property type="entry name" value="Prot_kinase_dom"/>
</dbReference>
<dbReference type="SUPFAM" id="SSF53822">
    <property type="entry name" value="Periplasmic binding protein-like I"/>
    <property type="match status" value="1"/>
</dbReference>
<dbReference type="InterPro" id="IPR001245">
    <property type="entry name" value="Ser-Thr/Tyr_kinase_cat_dom"/>
</dbReference>
<name>A0ABM0MPH8_SACKO</name>
<keyword evidence="5" id="KW-1133">Transmembrane helix</keyword>
<dbReference type="PROSITE" id="PS50125">
    <property type="entry name" value="GUANYLATE_CYCLASE_2"/>
    <property type="match status" value="1"/>
</dbReference>
<dbReference type="Gene3D" id="3.30.70.1230">
    <property type="entry name" value="Nucleotide cyclase"/>
    <property type="match status" value="1"/>
</dbReference>
<dbReference type="InterPro" id="IPR001828">
    <property type="entry name" value="ANF_lig-bd_rcpt"/>
</dbReference>
<dbReference type="PROSITE" id="PS50011">
    <property type="entry name" value="PROTEIN_KINASE_DOM"/>
    <property type="match status" value="1"/>
</dbReference>
<dbReference type="PANTHER" id="PTHR11920">
    <property type="entry name" value="GUANYLYL CYCLASE"/>
    <property type="match status" value="1"/>
</dbReference>